<feature type="non-terminal residue" evidence="1">
    <location>
        <position position="1"/>
    </location>
</feature>
<proteinExistence type="predicted"/>
<protein>
    <submittedName>
        <fullName evidence="1">10875_t:CDS:1</fullName>
    </submittedName>
</protein>
<dbReference type="InterPro" id="IPR011009">
    <property type="entry name" value="Kinase-like_dom_sf"/>
</dbReference>
<sequence length="108" mass="12616">DVFASKRKYDYGKCTNCKRFNTSIRWCQSCDPYKITLGWTSDNKDIDYCIKAFQLCAINREKVIEWIPFDKLNIIKEIGKGGFGTVFLADWHQDVSNEYGYLHSQSVK</sequence>
<comment type="caution">
    <text evidence="1">The sequence shown here is derived from an EMBL/GenBank/DDBJ whole genome shotgun (WGS) entry which is preliminary data.</text>
</comment>
<dbReference type="AlphaFoldDB" id="A0A9N9NTN5"/>
<reference evidence="1" key="1">
    <citation type="submission" date="2021-06" db="EMBL/GenBank/DDBJ databases">
        <authorList>
            <person name="Kallberg Y."/>
            <person name="Tangrot J."/>
            <person name="Rosling A."/>
        </authorList>
    </citation>
    <scope>NUCLEOTIDE SEQUENCE</scope>
    <source>
        <strain evidence="1">FL130A</strain>
    </source>
</reference>
<evidence type="ECO:0000313" key="2">
    <source>
        <dbReference type="Proteomes" id="UP000789508"/>
    </source>
</evidence>
<dbReference type="Proteomes" id="UP000789508">
    <property type="component" value="Unassembled WGS sequence"/>
</dbReference>
<accession>A0A9N9NTN5</accession>
<organism evidence="1 2">
    <name type="scientific">Ambispora leptoticha</name>
    <dbReference type="NCBI Taxonomy" id="144679"/>
    <lineage>
        <taxon>Eukaryota</taxon>
        <taxon>Fungi</taxon>
        <taxon>Fungi incertae sedis</taxon>
        <taxon>Mucoromycota</taxon>
        <taxon>Glomeromycotina</taxon>
        <taxon>Glomeromycetes</taxon>
        <taxon>Archaeosporales</taxon>
        <taxon>Ambisporaceae</taxon>
        <taxon>Ambispora</taxon>
    </lineage>
</organism>
<feature type="non-terminal residue" evidence="1">
    <location>
        <position position="108"/>
    </location>
</feature>
<dbReference type="SUPFAM" id="SSF56112">
    <property type="entry name" value="Protein kinase-like (PK-like)"/>
    <property type="match status" value="1"/>
</dbReference>
<evidence type="ECO:0000313" key="1">
    <source>
        <dbReference type="EMBL" id="CAG8762902.1"/>
    </source>
</evidence>
<dbReference type="EMBL" id="CAJVPS010047423">
    <property type="protein sequence ID" value="CAG8762902.1"/>
    <property type="molecule type" value="Genomic_DNA"/>
</dbReference>
<dbReference type="Gene3D" id="3.30.200.20">
    <property type="entry name" value="Phosphorylase Kinase, domain 1"/>
    <property type="match status" value="1"/>
</dbReference>
<gene>
    <name evidence="1" type="ORF">ALEPTO_LOCUS13731</name>
</gene>
<keyword evidence="2" id="KW-1185">Reference proteome</keyword>
<name>A0A9N9NTN5_9GLOM</name>
<dbReference type="OrthoDB" id="2441790at2759"/>